<feature type="compositionally biased region" description="Low complexity" evidence="1">
    <location>
        <begin position="231"/>
        <end position="242"/>
    </location>
</feature>
<dbReference type="OrthoDB" id="1907165at2"/>
<gene>
    <name evidence="3" type="ORF">CXY01_19690</name>
</gene>
<evidence type="ECO:0000313" key="3">
    <source>
        <dbReference type="EMBL" id="GEK21449.1"/>
    </source>
</evidence>
<accession>A0A510V3J8</accession>
<dbReference type="RefSeq" id="WP_146927242.1">
    <property type="nucleotide sequence ID" value="NZ_BJUB01000005.1"/>
</dbReference>
<dbReference type="InterPro" id="IPR006531">
    <property type="entry name" value="Gp5/Vgr_OB"/>
</dbReference>
<organism evidence="3 4">
    <name type="scientific">Cellulomonas xylanilytica</name>
    <dbReference type="NCBI Taxonomy" id="233583"/>
    <lineage>
        <taxon>Bacteria</taxon>
        <taxon>Bacillati</taxon>
        <taxon>Actinomycetota</taxon>
        <taxon>Actinomycetes</taxon>
        <taxon>Micrococcales</taxon>
        <taxon>Cellulomonadaceae</taxon>
        <taxon>Cellulomonas</taxon>
    </lineage>
</organism>
<dbReference type="SUPFAM" id="SSF69255">
    <property type="entry name" value="gp5 N-terminal domain-like"/>
    <property type="match status" value="1"/>
</dbReference>
<dbReference type="AlphaFoldDB" id="A0A510V3J8"/>
<feature type="region of interest" description="Disordered" evidence="1">
    <location>
        <begin position="231"/>
        <end position="250"/>
    </location>
</feature>
<proteinExistence type="predicted"/>
<dbReference type="Gene3D" id="2.40.50.230">
    <property type="entry name" value="Gp5 N-terminal domain"/>
    <property type="match status" value="1"/>
</dbReference>
<protein>
    <submittedName>
        <fullName evidence="3">Type IV secretion protein Rhs</fullName>
    </submittedName>
</protein>
<dbReference type="EMBL" id="BJUB01000005">
    <property type="protein sequence ID" value="GEK21449.1"/>
    <property type="molecule type" value="Genomic_DNA"/>
</dbReference>
<dbReference type="InterPro" id="IPR037026">
    <property type="entry name" value="Vgr_OB-fold_dom_sf"/>
</dbReference>
<reference evidence="3 4" key="1">
    <citation type="submission" date="2019-07" db="EMBL/GenBank/DDBJ databases">
        <title>Whole genome shotgun sequence of Cellulomonas xylanilytica NBRC 101102.</title>
        <authorList>
            <person name="Hosoyama A."/>
            <person name="Uohara A."/>
            <person name="Ohji S."/>
            <person name="Ichikawa N."/>
        </authorList>
    </citation>
    <scope>NUCLEOTIDE SEQUENCE [LARGE SCALE GENOMIC DNA]</scope>
    <source>
        <strain evidence="3 4">NBRC 101102</strain>
    </source>
</reference>
<keyword evidence="4" id="KW-1185">Reference proteome</keyword>
<dbReference type="SUPFAM" id="SSF69279">
    <property type="entry name" value="Phage tail proteins"/>
    <property type="match status" value="1"/>
</dbReference>
<evidence type="ECO:0000259" key="2">
    <source>
        <dbReference type="Pfam" id="PF04717"/>
    </source>
</evidence>
<sequence>MTSPLVDSDGIVNLRVAVEGAELPEEYQVLQVRVQLGLRSVGRCTLTFVDENYAVVGSGKLNIGKAVSVSAGYGDLLGTVFEGTVTSATSEVDGYRGATLTVVVQDGGYELLRDTDVESFTNVSLRDIVTRLVQAAGLSLGTVDLPTAPVKYALRNDTALGLIDEIAQRTGRDWCISGRTFSMWPAATGSAPGARPVEIVVGRDVIAFSARQVGDGDTKVTVRGWDPVAQSPVVGTSTTPTSRAGFDVGSRGAPTYTRVDARAATRSQSDATVAAAAIAARTGRVVATGKVQYTALMVPGGRVIVGGAGPSNGNYYVREITNTWMDGNAITRFVAGDRDPVQLSDPWETTSPVSSFRRSGLAVGIVDNVKDPDGMGRVSVSLATASDQATTTWARVLGLGAGAGRGQVVLPEVGDEVLIGFEDDDVTRPVVLGGLYGNKSTTPTAAVDQNGAVITRALTSRLGHVLEMSDGTAPATQHVLLAAAGLKHSLRIGKDRADLKVPDGVPLKIAAGSSFIEFDGKGGITIDATTVTIKAKAKVETSATEVTTTASGALKLQGTQASLKGTGMGVVEAGGILEVKGAMVKIN</sequence>
<dbReference type="Pfam" id="PF04717">
    <property type="entry name" value="Phage_base_V"/>
    <property type="match status" value="1"/>
</dbReference>
<dbReference type="Proteomes" id="UP000321118">
    <property type="component" value="Unassembled WGS sequence"/>
</dbReference>
<evidence type="ECO:0000256" key="1">
    <source>
        <dbReference type="SAM" id="MobiDB-lite"/>
    </source>
</evidence>
<comment type="caution">
    <text evidence="3">The sequence shown here is derived from an EMBL/GenBank/DDBJ whole genome shotgun (WGS) entry which is preliminary data.</text>
</comment>
<name>A0A510V3J8_9CELL</name>
<evidence type="ECO:0000313" key="4">
    <source>
        <dbReference type="Proteomes" id="UP000321118"/>
    </source>
</evidence>
<feature type="domain" description="Gp5/Type VI secretion system Vgr protein OB-fold" evidence="2">
    <location>
        <begin position="363"/>
        <end position="436"/>
    </location>
</feature>